<protein>
    <submittedName>
        <fullName evidence="4">DUF2165 domain-containing protein</fullName>
    </submittedName>
</protein>
<sequence length="168" mass="18800">MRLSLVLDISKAVVAMYVGVFCVLVSYNNVIDYNTNFQFVQHVLAMDQMKAFFTGDNLYGRAITSPTLHTVFYNLIIALEFLAGALCVIGAVIMFFKREAAGFSKGQAFYVAGVTVALGVWYFGFGVVGAEWFSMWANSWNGQMKAYTFAMFIILTLIYVLMPRPNND</sequence>
<reference evidence="2 5" key="1">
    <citation type="submission" date="2014-10" db="EMBL/GenBank/DDBJ databases">
        <title>The Complete Genome Sequence for the Shellfish Pathogen Vibrio coralliilyticus RE98 Isolated from a Shellfish Hatchery.</title>
        <authorList>
            <person name="Richards G.P."/>
            <person name="Bono J.L."/>
            <person name="Watson M.A."/>
            <person name="Needleman D.S."/>
        </authorList>
    </citation>
    <scope>NUCLEOTIDE SEQUENCE [LARGE SCALE GENOMIC DNA]</scope>
    <source>
        <strain evidence="2 5">RE98</strain>
    </source>
</reference>
<evidence type="ECO:0000313" key="4">
    <source>
        <dbReference type="EMBL" id="NOJ24898.1"/>
    </source>
</evidence>
<proteinExistence type="predicted"/>
<evidence type="ECO:0000313" key="5">
    <source>
        <dbReference type="Proteomes" id="UP000030081"/>
    </source>
</evidence>
<keyword evidence="1" id="KW-1133">Transmembrane helix</keyword>
<feature type="transmembrane region" description="Helical" evidence="1">
    <location>
        <begin position="71"/>
        <end position="96"/>
    </location>
</feature>
<organism evidence="4 6">
    <name type="scientific">Vibrio coralliilyticus</name>
    <dbReference type="NCBI Taxonomy" id="190893"/>
    <lineage>
        <taxon>Bacteria</taxon>
        <taxon>Pseudomonadati</taxon>
        <taxon>Pseudomonadota</taxon>
        <taxon>Gammaproteobacteria</taxon>
        <taxon>Vibrionales</taxon>
        <taxon>Vibrionaceae</taxon>
        <taxon>Vibrio</taxon>
    </lineage>
</organism>
<evidence type="ECO:0000256" key="1">
    <source>
        <dbReference type="SAM" id="Phobius"/>
    </source>
</evidence>
<reference evidence="4 6" key="3">
    <citation type="submission" date="2019-09" db="EMBL/GenBank/DDBJ databases">
        <title>Draft genome sequencing and comparative genomics of hatchery-associated Vibrios.</title>
        <authorList>
            <person name="Kehlet-Delgado H."/>
            <person name="Mueller R.S."/>
        </authorList>
    </citation>
    <scope>NUCLEOTIDE SEQUENCE [LARGE SCALE GENOMIC DNA]</scope>
    <source>
        <strain evidence="4 6">09-121-3</strain>
    </source>
</reference>
<feature type="transmembrane region" description="Helical" evidence="1">
    <location>
        <begin position="144"/>
        <end position="162"/>
    </location>
</feature>
<dbReference type="EMBL" id="JXXR01000001">
    <property type="protein sequence ID" value="KJY77892.1"/>
    <property type="molecule type" value="Genomic_DNA"/>
</dbReference>
<reference evidence="3" key="2">
    <citation type="journal article" date="2015" name="BMC Genomics">
        <title>Genome mining reveals unlocked bioactive potential of marine Gram-negative bacteria.</title>
        <authorList>
            <person name="Machado H."/>
            <person name="Sonnenschein E.C."/>
            <person name="Melchiorsen J."/>
            <person name="Gram L."/>
        </authorList>
    </citation>
    <scope>NUCLEOTIDE SEQUENCE</scope>
    <source>
        <strain evidence="3">S2052</strain>
    </source>
</reference>
<keyword evidence="1" id="KW-0472">Membrane</keyword>
<dbReference type="KEGG" id="vct:JV59_29290"/>
<keyword evidence="1" id="KW-0812">Transmembrane</keyword>
<name>A0A097QJ36_9VIBR</name>
<dbReference type="RefSeq" id="WP_019277034.1">
    <property type="nucleotide sequence ID" value="NZ_CP009264.1"/>
</dbReference>
<evidence type="ECO:0000313" key="6">
    <source>
        <dbReference type="Proteomes" id="UP000576645"/>
    </source>
</evidence>
<dbReference type="STRING" id="190893.BA953_15225"/>
<gene>
    <name evidence="4" type="ORF">F0238_19415</name>
    <name evidence="2" type="ORF">IX92_09160</name>
    <name evidence="3" type="ORF">TW71_02340</name>
</gene>
<dbReference type="KEGG" id="vcy:IX92_09160"/>
<accession>A0A097QJ36</accession>
<feature type="transmembrane region" description="Helical" evidence="1">
    <location>
        <begin position="108"/>
        <end position="132"/>
    </location>
</feature>
<dbReference type="EMBL" id="VTXP01000012">
    <property type="protein sequence ID" value="NOJ24898.1"/>
    <property type="molecule type" value="Genomic_DNA"/>
</dbReference>
<dbReference type="InterPro" id="IPR018681">
    <property type="entry name" value="DUF2165_transmembrane"/>
</dbReference>
<keyword evidence="5" id="KW-1185">Reference proteome</keyword>
<evidence type="ECO:0000313" key="2">
    <source>
        <dbReference type="EMBL" id="AIW19214.1"/>
    </source>
</evidence>
<dbReference type="Proteomes" id="UP000576645">
    <property type="component" value="Unassembled WGS sequence"/>
</dbReference>
<evidence type="ECO:0000313" key="3">
    <source>
        <dbReference type="EMBL" id="KJY77892.1"/>
    </source>
</evidence>
<dbReference type="Pfam" id="PF09933">
    <property type="entry name" value="DUF2165"/>
    <property type="match status" value="1"/>
</dbReference>
<dbReference type="AlphaFoldDB" id="A0A097QJ36"/>
<dbReference type="Proteomes" id="UP000030081">
    <property type="component" value="Chromosome 1"/>
</dbReference>
<feature type="transmembrane region" description="Helical" evidence="1">
    <location>
        <begin position="12"/>
        <end position="31"/>
    </location>
</feature>
<dbReference type="OrthoDB" id="7618855at2"/>
<dbReference type="GeneID" id="93941724"/>
<dbReference type="EMBL" id="CP009617">
    <property type="protein sequence ID" value="AIW19214.1"/>
    <property type="molecule type" value="Genomic_DNA"/>
</dbReference>